<evidence type="ECO:0000313" key="9">
    <source>
        <dbReference type="Proteomes" id="UP000228934"/>
    </source>
</evidence>
<feature type="domain" description="C2H2-type" evidence="7">
    <location>
        <begin position="37"/>
        <end position="61"/>
    </location>
</feature>
<keyword evidence="9" id="KW-1185">Reference proteome</keyword>
<reference evidence="9" key="1">
    <citation type="journal article" date="2017" name="Nat. Commun.">
        <title>The North American bullfrog draft genome provides insight into hormonal regulation of long noncoding RNA.</title>
        <authorList>
            <person name="Hammond S.A."/>
            <person name="Warren R.L."/>
            <person name="Vandervalk B.P."/>
            <person name="Kucuk E."/>
            <person name="Khan H."/>
            <person name="Gibb E.A."/>
            <person name="Pandoh P."/>
            <person name="Kirk H."/>
            <person name="Zhao Y."/>
            <person name="Jones M."/>
            <person name="Mungall A.J."/>
            <person name="Coope R."/>
            <person name="Pleasance S."/>
            <person name="Moore R.A."/>
            <person name="Holt R.A."/>
            <person name="Round J.M."/>
            <person name="Ohora S."/>
            <person name="Walle B.V."/>
            <person name="Veldhoen N."/>
            <person name="Helbing C.C."/>
            <person name="Birol I."/>
        </authorList>
    </citation>
    <scope>NUCLEOTIDE SEQUENCE [LARGE SCALE GENOMIC DNA]</scope>
</reference>
<keyword evidence="2" id="KW-0677">Repeat</keyword>
<dbReference type="Proteomes" id="UP000228934">
    <property type="component" value="Unassembled WGS sequence"/>
</dbReference>
<dbReference type="FunFam" id="3.30.160.60:FF:000358">
    <property type="entry name" value="zinc finger protein 24"/>
    <property type="match status" value="1"/>
</dbReference>
<sequence>RIHTGECPYSCSECGKGFIEKTKLLVHQRDHTGERPYLCLECGKCFNWKFSYDTHKKIHIGFDLDSSLIVIVC</sequence>
<dbReference type="GO" id="GO:0005667">
    <property type="term" value="C:transcription regulator complex"/>
    <property type="evidence" value="ECO:0007669"/>
    <property type="project" value="TreeGrafter"/>
</dbReference>
<dbReference type="PANTHER" id="PTHR14003:SF23">
    <property type="entry name" value="ZINC FINGER PROTEIN 143"/>
    <property type="match status" value="1"/>
</dbReference>
<dbReference type="GO" id="GO:0031519">
    <property type="term" value="C:PcG protein complex"/>
    <property type="evidence" value="ECO:0007669"/>
    <property type="project" value="TreeGrafter"/>
</dbReference>
<keyword evidence="4" id="KW-0862">Zinc</keyword>
<evidence type="ECO:0000256" key="6">
    <source>
        <dbReference type="PROSITE-ProRule" id="PRU00042"/>
    </source>
</evidence>
<feature type="non-terminal residue" evidence="8">
    <location>
        <position position="1"/>
    </location>
</feature>
<dbReference type="PROSITE" id="PS50157">
    <property type="entry name" value="ZINC_FINGER_C2H2_2"/>
    <property type="match status" value="2"/>
</dbReference>
<dbReference type="AlphaFoldDB" id="A0A2G9QDH9"/>
<organism evidence="8 9">
    <name type="scientific">Aquarana catesbeiana</name>
    <name type="common">American bullfrog</name>
    <name type="synonym">Rana catesbeiana</name>
    <dbReference type="NCBI Taxonomy" id="8400"/>
    <lineage>
        <taxon>Eukaryota</taxon>
        <taxon>Metazoa</taxon>
        <taxon>Chordata</taxon>
        <taxon>Craniata</taxon>
        <taxon>Vertebrata</taxon>
        <taxon>Euteleostomi</taxon>
        <taxon>Amphibia</taxon>
        <taxon>Batrachia</taxon>
        <taxon>Anura</taxon>
        <taxon>Neobatrachia</taxon>
        <taxon>Ranoidea</taxon>
        <taxon>Ranidae</taxon>
        <taxon>Aquarana</taxon>
    </lineage>
</organism>
<accession>A0A2G9QDH9</accession>
<keyword evidence="3 6" id="KW-0863">Zinc-finger</keyword>
<dbReference type="PANTHER" id="PTHR14003">
    <property type="entry name" value="TRANSCRIPTIONAL REPRESSOR PROTEIN YY"/>
    <property type="match status" value="1"/>
</dbReference>
<evidence type="ECO:0000259" key="7">
    <source>
        <dbReference type="PROSITE" id="PS50157"/>
    </source>
</evidence>
<evidence type="ECO:0000256" key="5">
    <source>
        <dbReference type="ARBA" id="ARBA00023242"/>
    </source>
</evidence>
<dbReference type="GO" id="GO:0000785">
    <property type="term" value="C:chromatin"/>
    <property type="evidence" value="ECO:0007669"/>
    <property type="project" value="TreeGrafter"/>
</dbReference>
<gene>
    <name evidence="8" type="ORF">AB205_0107040</name>
</gene>
<dbReference type="EMBL" id="KZ059694">
    <property type="protein sequence ID" value="PIO13679.1"/>
    <property type="molecule type" value="Genomic_DNA"/>
</dbReference>
<keyword evidence="5" id="KW-0539">Nucleus</keyword>
<proteinExistence type="predicted"/>
<dbReference type="GO" id="GO:0008270">
    <property type="term" value="F:zinc ion binding"/>
    <property type="evidence" value="ECO:0007669"/>
    <property type="project" value="UniProtKB-KW"/>
</dbReference>
<dbReference type="SMART" id="SM00355">
    <property type="entry name" value="ZnF_C2H2"/>
    <property type="match status" value="2"/>
</dbReference>
<evidence type="ECO:0000313" key="8">
    <source>
        <dbReference type="EMBL" id="PIO13679.1"/>
    </source>
</evidence>
<dbReference type="OrthoDB" id="654211at2759"/>
<name>A0A2G9QDH9_AQUCT</name>
<dbReference type="GO" id="GO:0000978">
    <property type="term" value="F:RNA polymerase II cis-regulatory region sequence-specific DNA binding"/>
    <property type="evidence" value="ECO:0007669"/>
    <property type="project" value="TreeGrafter"/>
</dbReference>
<protein>
    <recommendedName>
        <fullName evidence="7">C2H2-type domain-containing protein</fullName>
    </recommendedName>
</protein>
<keyword evidence="1" id="KW-0479">Metal-binding</keyword>
<evidence type="ECO:0000256" key="4">
    <source>
        <dbReference type="ARBA" id="ARBA00022833"/>
    </source>
</evidence>
<dbReference type="GO" id="GO:0000981">
    <property type="term" value="F:DNA-binding transcription factor activity, RNA polymerase II-specific"/>
    <property type="evidence" value="ECO:0007669"/>
    <property type="project" value="TreeGrafter"/>
</dbReference>
<dbReference type="Gene3D" id="3.30.160.60">
    <property type="entry name" value="Classic Zinc Finger"/>
    <property type="match status" value="2"/>
</dbReference>
<evidence type="ECO:0000256" key="2">
    <source>
        <dbReference type="ARBA" id="ARBA00022737"/>
    </source>
</evidence>
<dbReference type="InterPro" id="IPR036236">
    <property type="entry name" value="Znf_C2H2_sf"/>
</dbReference>
<dbReference type="Pfam" id="PF00096">
    <property type="entry name" value="zf-C2H2"/>
    <property type="match status" value="1"/>
</dbReference>
<dbReference type="FunFam" id="3.30.160.60:FF:002343">
    <property type="entry name" value="Zinc finger protein 33A"/>
    <property type="match status" value="1"/>
</dbReference>
<evidence type="ECO:0000256" key="3">
    <source>
        <dbReference type="ARBA" id="ARBA00022771"/>
    </source>
</evidence>
<evidence type="ECO:0000256" key="1">
    <source>
        <dbReference type="ARBA" id="ARBA00022723"/>
    </source>
</evidence>
<dbReference type="PROSITE" id="PS00028">
    <property type="entry name" value="ZINC_FINGER_C2H2_1"/>
    <property type="match status" value="2"/>
</dbReference>
<dbReference type="SUPFAM" id="SSF57667">
    <property type="entry name" value="beta-beta-alpha zinc fingers"/>
    <property type="match status" value="1"/>
</dbReference>
<feature type="domain" description="C2H2-type" evidence="7">
    <location>
        <begin position="9"/>
        <end position="36"/>
    </location>
</feature>
<dbReference type="InterPro" id="IPR013087">
    <property type="entry name" value="Znf_C2H2_type"/>
</dbReference>